<proteinExistence type="predicted"/>
<dbReference type="Proteomes" id="UP001178461">
    <property type="component" value="Chromosome 3"/>
</dbReference>
<gene>
    <name evidence="2" type="ORF">PODLI_1B016169</name>
</gene>
<organism evidence="2 3">
    <name type="scientific">Podarcis lilfordi</name>
    <name type="common">Lilford's wall lizard</name>
    <dbReference type="NCBI Taxonomy" id="74358"/>
    <lineage>
        <taxon>Eukaryota</taxon>
        <taxon>Metazoa</taxon>
        <taxon>Chordata</taxon>
        <taxon>Craniata</taxon>
        <taxon>Vertebrata</taxon>
        <taxon>Euteleostomi</taxon>
        <taxon>Lepidosauria</taxon>
        <taxon>Squamata</taxon>
        <taxon>Bifurcata</taxon>
        <taxon>Unidentata</taxon>
        <taxon>Episquamata</taxon>
        <taxon>Laterata</taxon>
        <taxon>Lacertibaenia</taxon>
        <taxon>Lacertidae</taxon>
        <taxon>Podarcis</taxon>
    </lineage>
</organism>
<name>A0AA35K138_9SAUR</name>
<protein>
    <submittedName>
        <fullName evidence="2">Uncharacterized protein</fullName>
    </submittedName>
</protein>
<keyword evidence="1" id="KW-1133">Transmembrane helix</keyword>
<evidence type="ECO:0000256" key="1">
    <source>
        <dbReference type="SAM" id="Phobius"/>
    </source>
</evidence>
<feature type="transmembrane region" description="Helical" evidence="1">
    <location>
        <begin position="71"/>
        <end position="88"/>
    </location>
</feature>
<evidence type="ECO:0000313" key="3">
    <source>
        <dbReference type="Proteomes" id="UP001178461"/>
    </source>
</evidence>
<keyword evidence="1" id="KW-0812">Transmembrane</keyword>
<evidence type="ECO:0000313" key="2">
    <source>
        <dbReference type="EMBL" id="CAI5769261.1"/>
    </source>
</evidence>
<dbReference type="EMBL" id="OX395128">
    <property type="protein sequence ID" value="CAI5769261.1"/>
    <property type="molecule type" value="Genomic_DNA"/>
</dbReference>
<sequence>MHFAAFEIGWGPPATTLLSICVSEFPVQREDLYGVASLKFLLPKTLRSMTHASHLQPFQTLDLTYSTNIETLFLFFFTIHLMAIGLLLHSKLEDNTVQFTSFFF</sequence>
<keyword evidence="3" id="KW-1185">Reference proteome</keyword>
<reference evidence="2" key="1">
    <citation type="submission" date="2022-12" db="EMBL/GenBank/DDBJ databases">
        <authorList>
            <person name="Alioto T."/>
            <person name="Alioto T."/>
            <person name="Gomez Garrido J."/>
        </authorList>
    </citation>
    <scope>NUCLEOTIDE SEQUENCE</scope>
</reference>
<dbReference type="AlphaFoldDB" id="A0AA35K138"/>
<accession>A0AA35K138</accession>
<keyword evidence="1" id="KW-0472">Membrane</keyword>